<sequence>MQPRKPECLEKILENIKAGKNSLVWKKNAYNYVEAVSESYAVVYLNELAPIKPKLIQLITAIQETRDRKVPAPTQFQRMTIEELKEMLFKKVSGFKVVLVFNHFERLTPATSRFWLSISGHERIVFLGSICGNFKKEAFGFYQTFEVVNQKLMKSEGSGSEIDITMPFVLIVGAFIFICFLKISLIGSVMLISALWFAFLVVRTLLYLIR</sequence>
<dbReference type="AlphaFoldDB" id="A0A1D3L319"/>
<dbReference type="RefSeq" id="WP_145976022.1">
    <property type="nucleotide sequence ID" value="NZ_LT607756.1"/>
</dbReference>
<dbReference type="EMBL" id="LT607756">
    <property type="protein sequence ID" value="SCG85966.1"/>
    <property type="molecule type" value="Genomic_DNA"/>
</dbReference>
<dbReference type="OrthoDB" id="69318at2157"/>
<dbReference type="Proteomes" id="UP000094707">
    <property type="component" value="Chromosome I"/>
</dbReference>
<name>A0A1D3L319_9EURY</name>
<evidence type="ECO:0000313" key="2">
    <source>
        <dbReference type="EMBL" id="SCG85966.1"/>
    </source>
</evidence>
<evidence type="ECO:0000256" key="1">
    <source>
        <dbReference type="SAM" id="Phobius"/>
    </source>
</evidence>
<feature type="transmembrane region" description="Helical" evidence="1">
    <location>
        <begin position="189"/>
        <end position="209"/>
    </location>
</feature>
<organism evidence="2 3">
    <name type="scientific">Methanobacterium congolense</name>
    <dbReference type="NCBI Taxonomy" id="118062"/>
    <lineage>
        <taxon>Archaea</taxon>
        <taxon>Methanobacteriati</taxon>
        <taxon>Methanobacteriota</taxon>
        <taxon>Methanomada group</taxon>
        <taxon>Methanobacteria</taxon>
        <taxon>Methanobacteriales</taxon>
        <taxon>Methanobacteriaceae</taxon>
        <taxon>Methanobacterium</taxon>
    </lineage>
</organism>
<keyword evidence="1" id="KW-0472">Membrane</keyword>
<gene>
    <name evidence="2" type="ORF">MCBB_1409</name>
</gene>
<proteinExistence type="predicted"/>
<keyword evidence="3" id="KW-1185">Reference proteome</keyword>
<accession>A0A1D3L319</accession>
<keyword evidence="1" id="KW-1133">Transmembrane helix</keyword>
<reference evidence="2 3" key="1">
    <citation type="submission" date="2016-08" db="EMBL/GenBank/DDBJ databases">
        <authorList>
            <person name="Seilhamer J.J."/>
        </authorList>
    </citation>
    <scope>NUCLEOTIDE SEQUENCE [LARGE SCALE GENOMIC DNA]</scope>
    <source>
        <strain evidence="2">Buetzberg</strain>
    </source>
</reference>
<feature type="transmembrane region" description="Helical" evidence="1">
    <location>
        <begin position="164"/>
        <end position="183"/>
    </location>
</feature>
<dbReference type="GeneID" id="30412251"/>
<dbReference type="KEGG" id="mcub:MCBB_1409"/>
<dbReference type="STRING" id="118062.MCBB_1409"/>
<keyword evidence="1" id="KW-0812">Transmembrane</keyword>
<evidence type="ECO:0000313" key="3">
    <source>
        <dbReference type="Proteomes" id="UP000094707"/>
    </source>
</evidence>
<protein>
    <submittedName>
        <fullName evidence="2">Uncharacterized protein</fullName>
    </submittedName>
</protein>